<evidence type="ECO:0000313" key="5">
    <source>
        <dbReference type="Proteomes" id="UP001231189"/>
    </source>
</evidence>
<dbReference type="PANTHER" id="PTHR33026">
    <property type="entry name" value="OS06G0360600 PROTEIN"/>
    <property type="match status" value="1"/>
</dbReference>
<evidence type="ECO:0000259" key="3">
    <source>
        <dbReference type="Pfam" id="PF04195"/>
    </source>
</evidence>
<gene>
    <name evidence="4" type="ORF">QYE76_027523</name>
</gene>
<dbReference type="EMBL" id="JAUUTY010000007">
    <property type="protein sequence ID" value="KAK1603850.1"/>
    <property type="molecule type" value="Genomic_DNA"/>
</dbReference>
<dbReference type="AlphaFoldDB" id="A0AAD8QK75"/>
<feature type="region of interest" description="Disordered" evidence="2">
    <location>
        <begin position="464"/>
        <end position="560"/>
    </location>
</feature>
<sequence>MAAKGWGKSKVTRESLLPYVASGVIPEFKQERWRVPAANEVEPLPRPGEFVLFLSFLERGLALPSSDFLRQLLAFYSIKVSDLGPHSVQQISWVVKSGESFIDMALPKKAQSQWRRFWFYAKEYTPPGEEEVVKEMRLAIQALKDGGLTAANMYNCWLGRRLIPLRCRAHFMWEYRGQNDCTRSTATEWDEAEYRKALAKITTAAFTSFEDGLQPFSEDKPVPQRWQKVADHLSPLAGKEPPEMTDGEEDEVDDEEEHTESDSEARDFVRLPCGTKRGAASSSQGAPRPPKGDGDEEATSRPEEGGPAKGGVEPRPKRLRQTILEGSMKLQCPLKDAIDAGARVDPGVKAIPTVKEVSSVKLHFLVCGVCEWLTSTFCRSKKKVLTRPASVGGAAATRAAEAKKAADLKKAAEATKTAADPAGMGSFREEPAVAGKAVDATASSAEPVAETYPLASVGRGGAANTAVGSDAAPPVVEEESAGIGSTEARGADVVMPEVEEGTAEEGGLSATRKERRSKAARDQVRPSDPEARAGEEPSTEAVLQAGEAAESRRPPPSSLSFTELHTTLSEVHVAEVKRLTTLVDEAAQKNRKLIALGKAQAKALAEAREGFVKESFYREAEFRATQAEEARKRAKAEVVDLTKVLEEKSRELEDVIAEYKGKLESVTEARDAARGAAAALREEVAALKLQHAKELAAEKEASEGIVLAVQADKTSFGEFVHEMSRQLLGQCDLVETATPRECLSTATARIITCAGEILAALQYLSPREVIPRDTPSVCKVVSNILAVVDWLRRSSCLVGITMALSMVLAHYSEGFDVEEVTADFPSETSEFDVAEVLRLMEAVRPYADRVLATVDLETHLVSQSAPEDTEKEAGPVDFPAERLFHVAATNSLSTYPVVRYTPKFRHGDGGAEPVVEENPGPSK</sequence>
<feature type="compositionally biased region" description="Basic and acidic residues" evidence="2">
    <location>
        <begin position="260"/>
        <end position="269"/>
    </location>
</feature>
<feature type="domain" description="Transposase (putative) gypsy type" evidence="3">
    <location>
        <begin position="51"/>
        <end position="105"/>
    </location>
</feature>
<protein>
    <recommendedName>
        <fullName evidence="3">Transposase (putative) gypsy type domain-containing protein</fullName>
    </recommendedName>
</protein>
<dbReference type="InterPro" id="IPR007321">
    <property type="entry name" value="Transposase_28"/>
</dbReference>
<dbReference type="Pfam" id="PF04195">
    <property type="entry name" value="Transposase_28"/>
    <property type="match status" value="1"/>
</dbReference>
<evidence type="ECO:0000256" key="2">
    <source>
        <dbReference type="SAM" id="MobiDB-lite"/>
    </source>
</evidence>
<feature type="coiled-coil region" evidence="1">
    <location>
        <begin position="617"/>
        <end position="690"/>
    </location>
</feature>
<dbReference type="PANTHER" id="PTHR33026:SF7">
    <property type="entry name" value="OS03G0100275 PROTEIN"/>
    <property type="match status" value="1"/>
</dbReference>
<evidence type="ECO:0000256" key="1">
    <source>
        <dbReference type="SAM" id="Coils"/>
    </source>
</evidence>
<feature type="region of interest" description="Disordered" evidence="2">
    <location>
        <begin position="232"/>
        <end position="317"/>
    </location>
</feature>
<comment type="caution">
    <text evidence="4">The sequence shown here is derived from an EMBL/GenBank/DDBJ whole genome shotgun (WGS) entry which is preliminary data.</text>
</comment>
<accession>A0AAD8QK75</accession>
<dbReference type="Proteomes" id="UP001231189">
    <property type="component" value="Unassembled WGS sequence"/>
</dbReference>
<feature type="compositionally biased region" description="Basic and acidic residues" evidence="2">
    <location>
        <begin position="290"/>
        <end position="316"/>
    </location>
</feature>
<feature type="compositionally biased region" description="Acidic residues" evidence="2">
    <location>
        <begin position="243"/>
        <end position="259"/>
    </location>
</feature>
<evidence type="ECO:0000313" key="4">
    <source>
        <dbReference type="EMBL" id="KAK1603850.1"/>
    </source>
</evidence>
<proteinExistence type="predicted"/>
<keyword evidence="5" id="KW-1185">Reference proteome</keyword>
<keyword evidence="1" id="KW-0175">Coiled coil</keyword>
<name>A0AAD8QK75_LOLMU</name>
<feature type="compositionally biased region" description="Basic and acidic residues" evidence="2">
    <location>
        <begin position="517"/>
        <end position="535"/>
    </location>
</feature>
<organism evidence="4 5">
    <name type="scientific">Lolium multiflorum</name>
    <name type="common">Italian ryegrass</name>
    <name type="synonym">Lolium perenne subsp. multiflorum</name>
    <dbReference type="NCBI Taxonomy" id="4521"/>
    <lineage>
        <taxon>Eukaryota</taxon>
        <taxon>Viridiplantae</taxon>
        <taxon>Streptophyta</taxon>
        <taxon>Embryophyta</taxon>
        <taxon>Tracheophyta</taxon>
        <taxon>Spermatophyta</taxon>
        <taxon>Magnoliopsida</taxon>
        <taxon>Liliopsida</taxon>
        <taxon>Poales</taxon>
        <taxon>Poaceae</taxon>
        <taxon>BOP clade</taxon>
        <taxon>Pooideae</taxon>
        <taxon>Poodae</taxon>
        <taxon>Poeae</taxon>
        <taxon>Poeae Chloroplast Group 2 (Poeae type)</taxon>
        <taxon>Loliodinae</taxon>
        <taxon>Loliinae</taxon>
        <taxon>Lolium</taxon>
    </lineage>
</organism>
<reference evidence="4" key="1">
    <citation type="submission" date="2023-07" db="EMBL/GenBank/DDBJ databases">
        <title>A chromosome-level genome assembly of Lolium multiflorum.</title>
        <authorList>
            <person name="Chen Y."/>
            <person name="Copetti D."/>
            <person name="Kolliker R."/>
            <person name="Studer B."/>
        </authorList>
    </citation>
    <scope>NUCLEOTIDE SEQUENCE</scope>
    <source>
        <strain evidence="4">02402/16</strain>
        <tissue evidence="4">Leaf</tissue>
    </source>
</reference>